<reference evidence="2 3" key="1">
    <citation type="journal article" date="2015" name="Stand. Genomic Sci.">
        <title>Genomic Encyclopedia of Bacterial and Archaeal Type Strains, Phase III: the genomes of soil and plant-associated and newly described type strains.</title>
        <authorList>
            <person name="Whitman W.B."/>
            <person name="Woyke T."/>
            <person name="Klenk H.P."/>
            <person name="Zhou Y."/>
            <person name="Lilburn T.G."/>
            <person name="Beck B.J."/>
            <person name="De Vos P."/>
            <person name="Vandamme P."/>
            <person name="Eisen J.A."/>
            <person name="Garrity G."/>
            <person name="Hugenholtz P."/>
            <person name="Kyrpides N.C."/>
        </authorList>
    </citation>
    <scope>NUCLEOTIDE SEQUENCE [LARGE SCALE GENOMIC DNA]</scope>
    <source>
        <strain evidence="2 3">CGMCC 1.5364</strain>
    </source>
</reference>
<proteinExistence type="predicted"/>
<dbReference type="RefSeq" id="WP_145397071.1">
    <property type="nucleotide sequence ID" value="NZ_VLKU01000003.1"/>
</dbReference>
<dbReference type="Proteomes" id="UP000316225">
    <property type="component" value="Unassembled WGS sequence"/>
</dbReference>
<feature type="chain" id="PRO_5022221767" evidence="1">
    <location>
        <begin position="24"/>
        <end position="378"/>
    </location>
</feature>
<dbReference type="EMBL" id="VLKU01000003">
    <property type="protein sequence ID" value="TWI36023.1"/>
    <property type="molecule type" value="Genomic_DNA"/>
</dbReference>
<organism evidence="2 3">
    <name type="scientific">Paracoccus sulfuroxidans</name>
    <dbReference type="NCBI Taxonomy" id="384678"/>
    <lineage>
        <taxon>Bacteria</taxon>
        <taxon>Pseudomonadati</taxon>
        <taxon>Pseudomonadota</taxon>
        <taxon>Alphaproteobacteria</taxon>
        <taxon>Rhodobacterales</taxon>
        <taxon>Paracoccaceae</taxon>
        <taxon>Paracoccus</taxon>
    </lineage>
</organism>
<sequence>MRPLSRRLGPALLALMLAVGAAADQPAEGQMPVLELKAGEPLGDAMARSSMKIEVGILPDLQGLYLPPLQDWNAERYQIRLLGGADRSVLIDWTPFSGTIWLTAGLIDQIKLEFMNFHLTRADSDDWVRPNDTLDRPAGDLKGEIDAIVQIYQAVMALDPVPSDITSCYHNARRDELLEGELADSKAGTCKDVTVLNERLTPEALRAALTEFHAAVEKTRQDDPKAAERTPPALNLGQWWLANGNLVMMRVLPQSEVPFQSGQSRPIRLALSLDVREFYRTGVASLIATCFDQQAIFPDRILYTQEQAAHIVNGLIAMMYPPVVDGRTLSDEIEIQNVDWTAKRDEFWNDAASRESFCAELLRLQDEAGYKGPRPPLR</sequence>
<accession>A0A562NV88</accession>
<dbReference type="OrthoDB" id="9822870at2"/>
<keyword evidence="3" id="KW-1185">Reference proteome</keyword>
<evidence type="ECO:0000256" key="1">
    <source>
        <dbReference type="SAM" id="SignalP"/>
    </source>
</evidence>
<evidence type="ECO:0000313" key="3">
    <source>
        <dbReference type="Proteomes" id="UP000316225"/>
    </source>
</evidence>
<gene>
    <name evidence="2" type="ORF">IQ24_01386</name>
</gene>
<feature type="signal peptide" evidence="1">
    <location>
        <begin position="1"/>
        <end position="23"/>
    </location>
</feature>
<keyword evidence="1" id="KW-0732">Signal</keyword>
<evidence type="ECO:0000313" key="2">
    <source>
        <dbReference type="EMBL" id="TWI36023.1"/>
    </source>
</evidence>
<name>A0A562NV88_9RHOB</name>
<protein>
    <submittedName>
        <fullName evidence="2">Uncharacterized protein</fullName>
    </submittedName>
</protein>
<dbReference type="AlphaFoldDB" id="A0A562NV88"/>
<comment type="caution">
    <text evidence="2">The sequence shown here is derived from an EMBL/GenBank/DDBJ whole genome shotgun (WGS) entry which is preliminary data.</text>
</comment>